<keyword evidence="4" id="KW-1185">Reference proteome</keyword>
<accession>A0ABD6EYA0</accession>
<feature type="region of interest" description="Disordered" evidence="1">
    <location>
        <begin position="14"/>
        <end position="35"/>
    </location>
</feature>
<feature type="transmembrane region" description="Helical" evidence="2">
    <location>
        <begin position="185"/>
        <end position="205"/>
    </location>
</feature>
<dbReference type="AlphaFoldDB" id="A0ABD6EYA0"/>
<evidence type="ECO:0008006" key="5">
    <source>
        <dbReference type="Google" id="ProtNLM"/>
    </source>
</evidence>
<sequence>MAASQNTTYMEVKMNSDLPAYQNPTSDPEKPPVTPQLVEMSQEVETSQDVGMPQNVSNFRIQQSNRMLMADASSSDNTKYATIKCCCCSYPTPTLAKFVTILCLICGIYDIGISSFTYGLASLIYVLIFIPVIACLFYGVFKSSHSFTIPYIVAQVLLIVVRIIVIIVCIIVLSNFEYYFRQSKAADFGGTIAAAVAVVVIFVFIPSIVLVSFEMWCVHVIVKFCLYLTQRECRDSTTVI</sequence>
<name>A0ABD6EYA0_9BILA</name>
<evidence type="ECO:0000313" key="4">
    <source>
        <dbReference type="Proteomes" id="UP001608902"/>
    </source>
</evidence>
<feature type="transmembrane region" description="Helical" evidence="2">
    <location>
        <begin position="152"/>
        <end position="173"/>
    </location>
</feature>
<feature type="transmembrane region" description="Helical" evidence="2">
    <location>
        <begin position="120"/>
        <end position="140"/>
    </location>
</feature>
<protein>
    <recommendedName>
        <fullName evidence="5">Transmembrane protein</fullName>
    </recommendedName>
</protein>
<evidence type="ECO:0000256" key="1">
    <source>
        <dbReference type="SAM" id="MobiDB-lite"/>
    </source>
</evidence>
<feature type="transmembrane region" description="Helical" evidence="2">
    <location>
        <begin position="95"/>
        <end position="113"/>
    </location>
</feature>
<dbReference type="Proteomes" id="UP001608902">
    <property type="component" value="Unassembled WGS sequence"/>
</dbReference>
<keyword evidence="2" id="KW-1133">Transmembrane helix</keyword>
<organism evidence="3 4">
    <name type="scientific">Gnathostoma spinigerum</name>
    <dbReference type="NCBI Taxonomy" id="75299"/>
    <lineage>
        <taxon>Eukaryota</taxon>
        <taxon>Metazoa</taxon>
        <taxon>Ecdysozoa</taxon>
        <taxon>Nematoda</taxon>
        <taxon>Chromadorea</taxon>
        <taxon>Rhabditida</taxon>
        <taxon>Spirurina</taxon>
        <taxon>Gnathostomatomorpha</taxon>
        <taxon>Gnathostomatoidea</taxon>
        <taxon>Gnathostomatidae</taxon>
        <taxon>Gnathostoma</taxon>
    </lineage>
</organism>
<evidence type="ECO:0000313" key="3">
    <source>
        <dbReference type="EMBL" id="MFH4981225.1"/>
    </source>
</evidence>
<gene>
    <name evidence="3" type="ORF">AB6A40_007934</name>
</gene>
<dbReference type="EMBL" id="JBGFUD010006816">
    <property type="protein sequence ID" value="MFH4981225.1"/>
    <property type="molecule type" value="Genomic_DNA"/>
</dbReference>
<proteinExistence type="predicted"/>
<keyword evidence="2" id="KW-0472">Membrane</keyword>
<keyword evidence="2" id="KW-0812">Transmembrane</keyword>
<evidence type="ECO:0000256" key="2">
    <source>
        <dbReference type="SAM" id="Phobius"/>
    </source>
</evidence>
<reference evidence="3 4" key="1">
    <citation type="submission" date="2024-08" db="EMBL/GenBank/DDBJ databases">
        <title>Gnathostoma spinigerum genome.</title>
        <authorList>
            <person name="Gonzalez-Bertolin B."/>
            <person name="Monzon S."/>
            <person name="Zaballos A."/>
            <person name="Jimenez P."/>
            <person name="Dekumyoy P."/>
            <person name="Varona S."/>
            <person name="Cuesta I."/>
            <person name="Sumanam S."/>
            <person name="Adisakwattana P."/>
            <person name="Gasser R.B."/>
            <person name="Hernandez-Gonzalez A."/>
            <person name="Young N.D."/>
            <person name="Perteguer M.J."/>
        </authorList>
    </citation>
    <scope>NUCLEOTIDE SEQUENCE [LARGE SCALE GENOMIC DNA]</scope>
    <source>
        <strain evidence="3">AL3</strain>
        <tissue evidence="3">Liver</tissue>
    </source>
</reference>
<comment type="caution">
    <text evidence="3">The sequence shown here is derived from an EMBL/GenBank/DDBJ whole genome shotgun (WGS) entry which is preliminary data.</text>
</comment>